<keyword evidence="2" id="KW-1133">Transmembrane helix</keyword>
<dbReference type="RefSeq" id="WP_214159336.1">
    <property type="nucleotide sequence ID" value="NZ_JAHBAY010000013.1"/>
</dbReference>
<reference evidence="3 4" key="1">
    <citation type="submission" date="2021-05" db="EMBL/GenBank/DDBJ databases">
        <title>Kineosporia and Streptomyces sp. nov. two new marine actinobacteria isolated from Coral.</title>
        <authorList>
            <person name="Buangrab K."/>
            <person name="Sutthacheep M."/>
            <person name="Yeemin T."/>
            <person name="Harunari E."/>
            <person name="Igarashi Y."/>
            <person name="Kanchanasin P."/>
            <person name="Tanasupawat S."/>
            <person name="Phongsopitanun W."/>
        </authorList>
    </citation>
    <scope>NUCLEOTIDE SEQUENCE [LARGE SCALE GENOMIC DNA]</scope>
    <source>
        <strain evidence="3 4">J2-2</strain>
    </source>
</reference>
<comment type="caution">
    <text evidence="3">The sequence shown here is derived from an EMBL/GenBank/DDBJ whole genome shotgun (WGS) entry which is preliminary data.</text>
</comment>
<protein>
    <submittedName>
        <fullName evidence="3">Uncharacterized protein</fullName>
    </submittedName>
</protein>
<accession>A0ABS5TNX4</accession>
<gene>
    <name evidence="3" type="ORF">KIH74_27925</name>
</gene>
<keyword evidence="2" id="KW-0472">Membrane</keyword>
<keyword evidence="4" id="KW-1185">Reference proteome</keyword>
<proteinExistence type="predicted"/>
<feature type="transmembrane region" description="Helical" evidence="2">
    <location>
        <begin position="54"/>
        <end position="71"/>
    </location>
</feature>
<evidence type="ECO:0000256" key="2">
    <source>
        <dbReference type="SAM" id="Phobius"/>
    </source>
</evidence>
<dbReference type="Proteomes" id="UP001197247">
    <property type="component" value="Unassembled WGS sequence"/>
</dbReference>
<feature type="region of interest" description="Disordered" evidence="1">
    <location>
        <begin position="1"/>
        <end position="32"/>
    </location>
</feature>
<evidence type="ECO:0000313" key="4">
    <source>
        <dbReference type="Proteomes" id="UP001197247"/>
    </source>
</evidence>
<keyword evidence="2" id="KW-0812">Transmembrane</keyword>
<evidence type="ECO:0000313" key="3">
    <source>
        <dbReference type="EMBL" id="MBT0772803.1"/>
    </source>
</evidence>
<organism evidence="3 4">
    <name type="scientific">Kineosporia corallincola</name>
    <dbReference type="NCBI Taxonomy" id="2835133"/>
    <lineage>
        <taxon>Bacteria</taxon>
        <taxon>Bacillati</taxon>
        <taxon>Actinomycetota</taxon>
        <taxon>Actinomycetes</taxon>
        <taxon>Kineosporiales</taxon>
        <taxon>Kineosporiaceae</taxon>
        <taxon>Kineosporia</taxon>
    </lineage>
</organism>
<dbReference type="EMBL" id="JAHBAY010000013">
    <property type="protein sequence ID" value="MBT0772803.1"/>
    <property type="molecule type" value="Genomic_DNA"/>
</dbReference>
<name>A0ABS5TNX4_9ACTN</name>
<sequence length="109" mass="11132">MTNHSPLHAGGHEADAGGPSSPEQEIHEDLTPEAGLARPVVYPIGKWVITRTHLFQLLLLAVAVAGIALVGADAIPLSGIVIAMSTGAYGLARAVLNRTQGGPPGGDPR</sequence>
<evidence type="ECO:0000256" key="1">
    <source>
        <dbReference type="SAM" id="MobiDB-lite"/>
    </source>
</evidence>
<feature type="transmembrane region" description="Helical" evidence="2">
    <location>
        <begin position="77"/>
        <end position="96"/>
    </location>
</feature>